<dbReference type="PANTHER" id="PTHR11412:SF150">
    <property type="entry name" value="ALPHA-2-MACROGLOBULIN-RELATED"/>
    <property type="match status" value="1"/>
</dbReference>
<name>A0ABD1J133_9TELE</name>
<sequence>MYFLLQEVTLKFLKSSVSGASNTYATALLAYTFSLVGEEDIRAQLLKHSVATSDGSLLHWSKSERADSLAVETSSYMLLADTVVALQALALYATRVISPHGSSTVTVQSAGGTKHQLDVNQHNTLLYQDRALQDVPGK</sequence>
<dbReference type="InterPro" id="IPR050473">
    <property type="entry name" value="A2M/Complement_sys"/>
</dbReference>
<dbReference type="Gene3D" id="2.60.120.1540">
    <property type="match status" value="1"/>
</dbReference>
<accession>A0ABD1J133</accession>
<dbReference type="SUPFAM" id="SSF48239">
    <property type="entry name" value="Terpenoid cyclases/Protein prenyltransferases"/>
    <property type="match status" value="1"/>
</dbReference>
<dbReference type="Pfam" id="PF07678">
    <property type="entry name" value="TED_complement"/>
    <property type="match status" value="1"/>
</dbReference>
<dbReference type="InterPro" id="IPR011626">
    <property type="entry name" value="Alpha-macroglobulin_TED"/>
</dbReference>
<organism evidence="2 3">
    <name type="scientific">Coilia grayii</name>
    <name type="common">Gray's grenadier anchovy</name>
    <dbReference type="NCBI Taxonomy" id="363190"/>
    <lineage>
        <taxon>Eukaryota</taxon>
        <taxon>Metazoa</taxon>
        <taxon>Chordata</taxon>
        <taxon>Craniata</taxon>
        <taxon>Vertebrata</taxon>
        <taxon>Euteleostomi</taxon>
        <taxon>Actinopterygii</taxon>
        <taxon>Neopterygii</taxon>
        <taxon>Teleostei</taxon>
        <taxon>Clupei</taxon>
        <taxon>Clupeiformes</taxon>
        <taxon>Clupeoidei</taxon>
        <taxon>Engraulidae</taxon>
        <taxon>Coilinae</taxon>
        <taxon>Coilia</taxon>
    </lineage>
</organism>
<evidence type="ECO:0000313" key="2">
    <source>
        <dbReference type="EMBL" id="KAL2080772.1"/>
    </source>
</evidence>
<evidence type="ECO:0000259" key="1">
    <source>
        <dbReference type="Pfam" id="PF07678"/>
    </source>
</evidence>
<dbReference type="Proteomes" id="UP001591681">
    <property type="component" value="Unassembled WGS sequence"/>
</dbReference>
<proteinExistence type="predicted"/>
<dbReference type="PANTHER" id="PTHR11412">
    <property type="entry name" value="MACROGLOBULIN / COMPLEMENT"/>
    <property type="match status" value="1"/>
</dbReference>
<dbReference type="Gene3D" id="1.50.10.20">
    <property type="match status" value="2"/>
</dbReference>
<dbReference type="InterPro" id="IPR008930">
    <property type="entry name" value="Terpenoid_cyclase/PrenylTrfase"/>
</dbReference>
<keyword evidence="3" id="KW-1185">Reference proteome</keyword>
<gene>
    <name evidence="2" type="ORF">ACEWY4_024565</name>
</gene>
<dbReference type="EMBL" id="JBHFQA010000021">
    <property type="protein sequence ID" value="KAL2080772.1"/>
    <property type="molecule type" value="Genomic_DNA"/>
</dbReference>
<dbReference type="AlphaFoldDB" id="A0ABD1J133"/>
<protein>
    <recommendedName>
        <fullName evidence="1">Alpha-macroglobulin-like TED domain-containing protein</fullName>
    </recommendedName>
</protein>
<evidence type="ECO:0000313" key="3">
    <source>
        <dbReference type="Proteomes" id="UP001591681"/>
    </source>
</evidence>
<feature type="domain" description="Alpha-macroglobulin-like TED" evidence="1">
    <location>
        <begin position="10"/>
        <end position="80"/>
    </location>
</feature>
<reference evidence="2 3" key="1">
    <citation type="submission" date="2024-09" db="EMBL/GenBank/DDBJ databases">
        <title>A chromosome-level genome assembly of Gray's grenadier anchovy, Coilia grayii.</title>
        <authorList>
            <person name="Fu Z."/>
        </authorList>
    </citation>
    <scope>NUCLEOTIDE SEQUENCE [LARGE SCALE GENOMIC DNA]</scope>
    <source>
        <strain evidence="2">G4</strain>
        <tissue evidence="2">Muscle</tissue>
    </source>
</reference>
<comment type="caution">
    <text evidence="2">The sequence shown here is derived from an EMBL/GenBank/DDBJ whole genome shotgun (WGS) entry which is preliminary data.</text>
</comment>